<feature type="region of interest" description="Disordered" evidence="1">
    <location>
        <begin position="32"/>
        <end position="63"/>
    </location>
</feature>
<reference evidence="2" key="1">
    <citation type="submission" date="2020-02" db="EMBL/GenBank/DDBJ databases">
        <authorList>
            <person name="Meier V. D."/>
        </authorList>
    </citation>
    <scope>NUCLEOTIDE SEQUENCE</scope>
    <source>
        <strain evidence="2">AVDCRST_MAG56</strain>
    </source>
</reference>
<proteinExistence type="predicted"/>
<sequence length="63" mass="7002">MGRLRGFGEGSIIAVSGVCSFWHCPKKNKPHLRSINHSPSLHNQPLTTNPSHYHPSQPTHHSP</sequence>
<dbReference type="AlphaFoldDB" id="A0A6J4LY80"/>
<evidence type="ECO:0000256" key="1">
    <source>
        <dbReference type="SAM" id="MobiDB-lite"/>
    </source>
</evidence>
<protein>
    <submittedName>
        <fullName evidence="2">Uncharacterized protein</fullName>
    </submittedName>
</protein>
<dbReference type="EMBL" id="CADCTQ010000684">
    <property type="protein sequence ID" value="CAA9345319.1"/>
    <property type="molecule type" value="Genomic_DNA"/>
</dbReference>
<gene>
    <name evidence="2" type="ORF">AVDCRST_MAG56-8133</name>
</gene>
<name>A0A6J4LY80_9SPHI</name>
<feature type="compositionally biased region" description="Polar residues" evidence="1">
    <location>
        <begin position="35"/>
        <end position="63"/>
    </location>
</feature>
<organism evidence="2">
    <name type="scientific">uncultured Cytophagales bacterium</name>
    <dbReference type="NCBI Taxonomy" id="158755"/>
    <lineage>
        <taxon>Bacteria</taxon>
        <taxon>Pseudomonadati</taxon>
        <taxon>Bacteroidota</taxon>
        <taxon>Sphingobacteriia</taxon>
        <taxon>Sphingobacteriales</taxon>
        <taxon>environmental samples</taxon>
    </lineage>
</organism>
<accession>A0A6J4LY80</accession>
<evidence type="ECO:0000313" key="2">
    <source>
        <dbReference type="EMBL" id="CAA9345319.1"/>
    </source>
</evidence>